<accession>A0ACC6QB61</accession>
<protein>
    <submittedName>
        <fullName evidence="1">Endonuclease/exonuclease/phosphatase family protein</fullName>
    </submittedName>
</protein>
<keyword evidence="1" id="KW-0255">Endonuclease</keyword>
<proteinExistence type="predicted"/>
<name>A0ACC6QB61_9ACTN</name>
<keyword evidence="1" id="KW-0378">Hydrolase</keyword>
<reference evidence="1" key="1">
    <citation type="submission" date="2024-03" db="EMBL/GenBank/DDBJ databases">
        <title>Novel Streptomyces species of biotechnological and ecological value are a feature of Machair soil.</title>
        <authorList>
            <person name="Prole J.R."/>
            <person name="Goodfellow M."/>
            <person name="Allenby N."/>
            <person name="Ward A.C."/>
        </authorList>
    </citation>
    <scope>NUCLEOTIDE SEQUENCE</scope>
    <source>
        <strain evidence="1">MS1.AVA.4</strain>
    </source>
</reference>
<dbReference type="Proteomes" id="UP001375539">
    <property type="component" value="Unassembled WGS sequence"/>
</dbReference>
<evidence type="ECO:0000313" key="1">
    <source>
        <dbReference type="EMBL" id="MEJ8655516.1"/>
    </source>
</evidence>
<evidence type="ECO:0000313" key="2">
    <source>
        <dbReference type="Proteomes" id="UP001375539"/>
    </source>
</evidence>
<gene>
    <name evidence="1" type="ORF">WKI58_03050</name>
</gene>
<organism evidence="1 2">
    <name type="scientific">Streptomyces pratisoli</name>
    <dbReference type="NCBI Taxonomy" id="3139917"/>
    <lineage>
        <taxon>Bacteria</taxon>
        <taxon>Bacillati</taxon>
        <taxon>Actinomycetota</taxon>
        <taxon>Actinomycetes</taxon>
        <taxon>Kitasatosporales</taxon>
        <taxon>Streptomycetaceae</taxon>
        <taxon>Streptomyces</taxon>
    </lineage>
</organism>
<keyword evidence="2" id="KW-1185">Reference proteome</keyword>
<dbReference type="EMBL" id="JBBKAI010000002">
    <property type="protein sequence ID" value="MEJ8655516.1"/>
    <property type="molecule type" value="Genomic_DNA"/>
</dbReference>
<comment type="caution">
    <text evidence="1">The sequence shown here is derived from an EMBL/GenBank/DDBJ whole genome shotgun (WGS) entry which is preliminary data.</text>
</comment>
<sequence>MTDHAHGLRVMTFNLQLDWDNPPHTWSGRRDVAAELLRRERPHLIGTQEGLHGQLRDLESAIGADYAWIGQGRDGGGRGEFMAVLYDRRRLEPLAHGHYWLSGTPEVIASNTWGGGWPRMVTWVHFRDLATGGELHAANTHFDHVSAYARERSGRLLAERLNALAPDLPRIVTGDFNAPARHDAVHAALLAEADLVDTWDAAEERSPAYGTFHGHRPPVAGGERIDWILASRGTRVRSAAVNTFAAGGRFPSDHLPVQALVHVPAHAGTHPDDRPHADATHDGALGPTRRIPPHDVSPYDAPTPRPRMARRRRPLPDLSAELRRLER</sequence>
<keyword evidence="1" id="KW-0540">Nuclease</keyword>